<dbReference type="RefSeq" id="WP_204662514.1">
    <property type="nucleotide sequence ID" value="NZ_JAFBDT010000004.1"/>
</dbReference>
<dbReference type="InterPro" id="IPR008258">
    <property type="entry name" value="Transglycosylase_SLT_dom_1"/>
</dbReference>
<evidence type="ECO:0000313" key="2">
    <source>
        <dbReference type="EMBL" id="MBM7561234.1"/>
    </source>
</evidence>
<proteinExistence type="predicted"/>
<dbReference type="PANTHER" id="PTHR37423">
    <property type="entry name" value="SOLUBLE LYTIC MUREIN TRANSGLYCOSYLASE-RELATED"/>
    <property type="match status" value="1"/>
</dbReference>
<gene>
    <name evidence="2" type="ORF">JOC49_000754</name>
</gene>
<accession>A0ABS2MPA5</accession>
<comment type="caution">
    <text evidence="2">The sequence shown here is derived from an EMBL/GenBank/DDBJ whole genome shotgun (WGS) entry which is preliminary data.</text>
</comment>
<reference evidence="2 3" key="1">
    <citation type="submission" date="2021-01" db="EMBL/GenBank/DDBJ databases">
        <title>Genomic Encyclopedia of Type Strains, Phase IV (KMG-IV): sequencing the most valuable type-strain genomes for metagenomic binning, comparative biology and taxonomic classification.</title>
        <authorList>
            <person name="Goeker M."/>
        </authorList>
    </citation>
    <scope>NUCLEOTIDE SEQUENCE [LARGE SCALE GENOMIC DNA]</scope>
    <source>
        <strain evidence="2 3">DSM 24436</strain>
    </source>
</reference>
<dbReference type="PANTHER" id="PTHR37423:SF2">
    <property type="entry name" value="MEMBRANE-BOUND LYTIC MUREIN TRANSGLYCOSYLASE C"/>
    <property type="match status" value="1"/>
</dbReference>
<dbReference type="InterPro" id="IPR023346">
    <property type="entry name" value="Lysozyme-like_dom_sf"/>
</dbReference>
<dbReference type="Proteomes" id="UP000767854">
    <property type="component" value="Unassembled WGS sequence"/>
</dbReference>
<sequence length="249" mass="28354">MKSVNKILLVVLVILGVGLVSTAEKFLEATNEIDLLRAESERMSQSLAARDEEIDNLIIQVEQANAVIEAQAPIVEEFKQISRFIDLDAFETTQLENVKAISEQTPLDYEGALSLVKYADRFDIPYSLVLSIIDLESNFDREIVGADQDRGYMQIIPGTEKWLATEFGEELGLEYDPSRIFESEYNLALGIKYLDLLMDSYGSNYERILSEYNRGPTNLAKYYEAYKTYSTSYSRTVLSREKKYVALND</sequence>
<dbReference type="Gene3D" id="1.10.530.10">
    <property type="match status" value="1"/>
</dbReference>
<protein>
    <submittedName>
        <fullName evidence="2">Soluble lytic murein transglycosylase-like protein</fullName>
    </submittedName>
</protein>
<dbReference type="SUPFAM" id="SSF53955">
    <property type="entry name" value="Lysozyme-like"/>
    <property type="match status" value="1"/>
</dbReference>
<dbReference type="EMBL" id="JAFBDT010000004">
    <property type="protein sequence ID" value="MBM7561234.1"/>
    <property type="molecule type" value="Genomic_DNA"/>
</dbReference>
<keyword evidence="3" id="KW-1185">Reference proteome</keyword>
<name>A0ABS2MPA5_9FIRM</name>
<organism evidence="2 3">
    <name type="scientific">Fusibacter tunisiensis</name>
    <dbReference type="NCBI Taxonomy" id="1008308"/>
    <lineage>
        <taxon>Bacteria</taxon>
        <taxon>Bacillati</taxon>
        <taxon>Bacillota</taxon>
        <taxon>Clostridia</taxon>
        <taxon>Eubacteriales</taxon>
        <taxon>Eubacteriales Family XII. Incertae Sedis</taxon>
        <taxon>Fusibacter</taxon>
    </lineage>
</organism>
<evidence type="ECO:0000259" key="1">
    <source>
        <dbReference type="Pfam" id="PF01464"/>
    </source>
</evidence>
<feature type="domain" description="Transglycosylase SLT" evidence="1">
    <location>
        <begin position="117"/>
        <end position="230"/>
    </location>
</feature>
<dbReference type="Pfam" id="PF01464">
    <property type="entry name" value="SLT"/>
    <property type="match status" value="1"/>
</dbReference>
<evidence type="ECO:0000313" key="3">
    <source>
        <dbReference type="Proteomes" id="UP000767854"/>
    </source>
</evidence>